<name>A0A0G0NBH4_9BACT</name>
<evidence type="ECO:0000256" key="5">
    <source>
        <dbReference type="ARBA" id="ARBA00023163"/>
    </source>
</evidence>
<dbReference type="GO" id="GO:0005829">
    <property type="term" value="C:cytosol"/>
    <property type="evidence" value="ECO:0007669"/>
    <property type="project" value="TreeGrafter"/>
</dbReference>
<keyword evidence="5" id="KW-0804">Transcription</keyword>
<evidence type="ECO:0000313" key="10">
    <source>
        <dbReference type="EMBL" id="KKQ83234.1"/>
    </source>
</evidence>
<dbReference type="FunFam" id="3.40.50.2300:FF:000001">
    <property type="entry name" value="DNA-binding response regulator PhoB"/>
    <property type="match status" value="1"/>
</dbReference>
<dbReference type="PANTHER" id="PTHR48111">
    <property type="entry name" value="REGULATOR OF RPOS"/>
    <property type="match status" value="1"/>
</dbReference>
<dbReference type="EMBL" id="LBVJ01000025">
    <property type="protein sequence ID" value="KKQ83234.1"/>
    <property type="molecule type" value="Genomic_DNA"/>
</dbReference>
<protein>
    <submittedName>
        <fullName evidence="10">Two component transcriptional regulator, winged helix family</fullName>
    </submittedName>
</protein>
<evidence type="ECO:0000256" key="7">
    <source>
        <dbReference type="PROSITE-ProRule" id="PRU01091"/>
    </source>
</evidence>
<dbReference type="AlphaFoldDB" id="A0A0G0NBH4"/>
<feature type="non-terminal residue" evidence="10">
    <location>
        <position position="1"/>
    </location>
</feature>
<dbReference type="FunFam" id="1.10.10.10:FF:000005">
    <property type="entry name" value="Two-component system response regulator"/>
    <property type="match status" value="1"/>
</dbReference>
<dbReference type="InterPro" id="IPR001867">
    <property type="entry name" value="OmpR/PhoB-type_DNA-bd"/>
</dbReference>
<keyword evidence="4 7" id="KW-0238">DNA-binding</keyword>
<evidence type="ECO:0000256" key="6">
    <source>
        <dbReference type="PROSITE-ProRule" id="PRU00169"/>
    </source>
</evidence>
<dbReference type="InterPro" id="IPR016032">
    <property type="entry name" value="Sig_transdc_resp-reg_C-effctor"/>
</dbReference>
<feature type="modified residue" description="4-aspartylphosphate" evidence="6">
    <location>
        <position position="59"/>
    </location>
</feature>
<dbReference type="PROSITE" id="PS51755">
    <property type="entry name" value="OMPR_PHOB"/>
    <property type="match status" value="1"/>
</dbReference>
<dbReference type="Gene3D" id="6.10.250.690">
    <property type="match status" value="1"/>
</dbReference>
<dbReference type="Pfam" id="PF00072">
    <property type="entry name" value="Response_reg"/>
    <property type="match status" value="1"/>
</dbReference>
<comment type="caution">
    <text evidence="10">The sequence shown here is derived from an EMBL/GenBank/DDBJ whole genome shotgun (WGS) entry which is preliminary data.</text>
</comment>
<dbReference type="SUPFAM" id="SSF52172">
    <property type="entry name" value="CheY-like"/>
    <property type="match status" value="1"/>
</dbReference>
<dbReference type="Gene3D" id="3.40.50.2300">
    <property type="match status" value="1"/>
</dbReference>
<evidence type="ECO:0000256" key="3">
    <source>
        <dbReference type="ARBA" id="ARBA00023015"/>
    </source>
</evidence>
<evidence type="ECO:0000259" key="8">
    <source>
        <dbReference type="PROSITE" id="PS50110"/>
    </source>
</evidence>
<dbReference type="GO" id="GO:0000976">
    <property type="term" value="F:transcription cis-regulatory region binding"/>
    <property type="evidence" value="ECO:0007669"/>
    <property type="project" value="TreeGrafter"/>
</dbReference>
<dbReference type="Proteomes" id="UP000034710">
    <property type="component" value="Unassembled WGS sequence"/>
</dbReference>
<keyword evidence="3" id="KW-0805">Transcription regulation</keyword>
<dbReference type="InterPro" id="IPR036388">
    <property type="entry name" value="WH-like_DNA-bd_sf"/>
</dbReference>
<dbReference type="PROSITE" id="PS50110">
    <property type="entry name" value="RESPONSE_REGULATORY"/>
    <property type="match status" value="1"/>
</dbReference>
<proteinExistence type="predicted"/>
<dbReference type="CDD" id="cd00383">
    <property type="entry name" value="trans_reg_C"/>
    <property type="match status" value="1"/>
</dbReference>
<gene>
    <name evidence="10" type="ORF">UT06_C0025G0001</name>
</gene>
<evidence type="ECO:0000313" key="11">
    <source>
        <dbReference type="Proteomes" id="UP000034710"/>
    </source>
</evidence>
<feature type="domain" description="Response regulatory" evidence="8">
    <location>
        <begin position="10"/>
        <end position="125"/>
    </location>
</feature>
<reference evidence="10 11" key="1">
    <citation type="journal article" date="2015" name="Nature">
        <title>rRNA introns, odd ribosomes, and small enigmatic genomes across a large radiation of phyla.</title>
        <authorList>
            <person name="Brown C.T."/>
            <person name="Hug L.A."/>
            <person name="Thomas B.C."/>
            <person name="Sharon I."/>
            <person name="Castelle C.J."/>
            <person name="Singh A."/>
            <person name="Wilkins M.J."/>
            <person name="Williams K.H."/>
            <person name="Banfield J.F."/>
        </authorList>
    </citation>
    <scope>NUCLEOTIDE SEQUENCE [LARGE SCALE GENOMIC DNA]</scope>
</reference>
<dbReference type="InterPro" id="IPR039420">
    <property type="entry name" value="WalR-like"/>
</dbReference>
<dbReference type="SMART" id="SM00448">
    <property type="entry name" value="REC"/>
    <property type="match status" value="1"/>
</dbReference>
<evidence type="ECO:0000256" key="4">
    <source>
        <dbReference type="ARBA" id="ARBA00023125"/>
    </source>
</evidence>
<dbReference type="GO" id="GO:0006355">
    <property type="term" value="P:regulation of DNA-templated transcription"/>
    <property type="evidence" value="ECO:0007669"/>
    <property type="project" value="InterPro"/>
</dbReference>
<dbReference type="SMART" id="SM00862">
    <property type="entry name" value="Trans_reg_C"/>
    <property type="match status" value="1"/>
</dbReference>
<keyword evidence="1 6" id="KW-0597">Phosphoprotein</keyword>
<accession>A0A0G0NBH4</accession>
<feature type="DNA-binding region" description="OmpR/PhoB-type" evidence="7">
    <location>
        <begin position="134"/>
        <end position="233"/>
    </location>
</feature>
<evidence type="ECO:0000256" key="2">
    <source>
        <dbReference type="ARBA" id="ARBA00023012"/>
    </source>
</evidence>
<dbReference type="InterPro" id="IPR001789">
    <property type="entry name" value="Sig_transdc_resp-reg_receiver"/>
</dbReference>
<dbReference type="Gene3D" id="1.10.10.10">
    <property type="entry name" value="Winged helix-like DNA-binding domain superfamily/Winged helix DNA-binding domain"/>
    <property type="match status" value="1"/>
</dbReference>
<dbReference type="PANTHER" id="PTHR48111:SF22">
    <property type="entry name" value="REGULATOR OF RPOS"/>
    <property type="match status" value="1"/>
</dbReference>
<organism evidence="10 11">
    <name type="scientific">Candidatus Woesebacteria bacterium GW2011_GWA1_38_8</name>
    <dbReference type="NCBI Taxonomy" id="1618547"/>
    <lineage>
        <taxon>Bacteria</taxon>
        <taxon>Candidatus Woeseibacteriota</taxon>
    </lineage>
</organism>
<dbReference type="SUPFAM" id="SSF46894">
    <property type="entry name" value="C-terminal effector domain of the bipartite response regulators"/>
    <property type="match status" value="1"/>
</dbReference>
<dbReference type="GO" id="GO:0000156">
    <property type="term" value="F:phosphorelay response regulator activity"/>
    <property type="evidence" value="ECO:0007669"/>
    <property type="project" value="TreeGrafter"/>
</dbReference>
<evidence type="ECO:0000256" key="1">
    <source>
        <dbReference type="ARBA" id="ARBA00022553"/>
    </source>
</evidence>
<keyword evidence="2" id="KW-0902">Two-component regulatory system</keyword>
<dbReference type="Pfam" id="PF00486">
    <property type="entry name" value="Trans_reg_C"/>
    <property type="match status" value="1"/>
</dbReference>
<feature type="domain" description="OmpR/PhoB-type" evidence="9">
    <location>
        <begin position="134"/>
        <end position="233"/>
    </location>
</feature>
<dbReference type="InterPro" id="IPR011006">
    <property type="entry name" value="CheY-like_superfamily"/>
</dbReference>
<sequence>RILYIITIMKILIIEDEKKIADSIKKGLQQENHIVDVSYDGTAGFDLASSEKYDLIILDLMLPGMDGWTICKNLRSEEKVDTPILMLTARGSVDDKVIGLNIGADDYLPKPFSFEELLARVKALGRRPKVITDYSLITVSDLTLNRDSYEVKRDGITIELSRKEFTLLEYLMKNQGKIISKDELIRNVWEYEADILPNTVEVYIGYLRKKIDGPFPKNKHLIKTVRGFGYKIV</sequence>
<evidence type="ECO:0000259" key="9">
    <source>
        <dbReference type="PROSITE" id="PS51755"/>
    </source>
</evidence>
<dbReference type="GO" id="GO:0032993">
    <property type="term" value="C:protein-DNA complex"/>
    <property type="evidence" value="ECO:0007669"/>
    <property type="project" value="TreeGrafter"/>
</dbReference>